<reference evidence="13 15" key="2">
    <citation type="submission" date="2019-11" db="EMBL/GenBank/DDBJ databases">
        <title>Streptococcis sp. isolated from the respiratory tract of Marmot.</title>
        <authorList>
            <person name="Zhang G."/>
        </authorList>
    </citation>
    <scope>NUCLEOTIDE SEQUENCE [LARGE SCALE GENOMIC DNA]</scope>
    <source>
        <strain evidence="15">zg-86</strain>
        <strain evidence="13">Zg-86</strain>
    </source>
</reference>
<evidence type="ECO:0000256" key="1">
    <source>
        <dbReference type="ARBA" id="ARBA00004202"/>
    </source>
</evidence>
<evidence type="ECO:0000313" key="15">
    <source>
        <dbReference type="Proteomes" id="UP000435060"/>
    </source>
</evidence>
<dbReference type="Proteomes" id="UP000435423">
    <property type="component" value="Unassembled WGS sequence"/>
</dbReference>
<evidence type="ECO:0000256" key="3">
    <source>
        <dbReference type="ARBA" id="ARBA00009481"/>
    </source>
</evidence>
<dbReference type="CDD" id="cd04949">
    <property type="entry name" value="GT4_GtfA-like"/>
    <property type="match status" value="1"/>
</dbReference>
<sequence length="501" mass="57341">MTVYNINLGIGWASSGVEYAQAYRATVFRKIGIEAKFVFTDFFSQDNICDLTRNIGFRDDEIIWLYSYFTDIKVASTTVTIHDIREGFSGNIFREEKDNSTTRLFYGENDFLTVYHKGSDSELVRCVEIVSKGQLVRKDFYTYTKVFSEYYAPKENMATLYQRSFFNEDGSLAYEEIIGEKQSIYRLSDMICYSKEEFVAHFMKSLHLTTKDVVILDRATGVGQAVFANREPAKLGVVVHAEHYSANTVTEHTILWNNFYDYQFTYSDEVDFFLVATERQKEIMVAQFAQFEGRNPVIWTIPVGSLEQLRQPEVVRKAYSMVTASRLAAEKHIDWLIKAVITAHEQMPELTFDIYGAGGEEQKLRELISQGQAGSYIQLKGHKDLTDVYQEYEVYLAGSTSEGFGLTLLEAIGSGLPIIGFDVPYGNQTFVKEGRNGYLIPKYEANQESEIVAAFADRIVTLFQKQDLGSFQQVSYQVAADYLTVKVEEKWKQLIEEMTHD</sequence>
<keyword evidence="6 11" id="KW-0328">Glycosyltransferase</keyword>
<comment type="function">
    <text evidence="11">Required for polymorphic O-glycosylation of the serine-rich repeat protein in this bacteria. Catalyzes the first step in glycosylation by transferring N-acetylglucosamine from UDP-GlcNAc to serine residues in the substrate protein. Part of the accessory SecA2/SecY2 system specifically required to export serine-rich repeat cell wall proteins usually encoded upstream in the same operon.</text>
</comment>
<dbReference type="Pfam" id="PF13692">
    <property type="entry name" value="Glyco_trans_1_4"/>
    <property type="match status" value="1"/>
</dbReference>
<evidence type="ECO:0000256" key="6">
    <source>
        <dbReference type="ARBA" id="ARBA00022676"/>
    </source>
</evidence>
<dbReference type="AlphaFoldDB" id="A0A6I4RBJ1"/>
<dbReference type="FunFam" id="3.40.50.2000:FF:000196">
    <property type="entry name" value="UDP-N-acetylglucosamine--peptide N-acetylglucosaminyltransferase GtfA subunit"/>
    <property type="match status" value="1"/>
</dbReference>
<feature type="domain" description="GtfA extended beta-sheet meander" evidence="12">
    <location>
        <begin position="95"/>
        <end position="189"/>
    </location>
</feature>
<organism evidence="14 16">
    <name type="scientific">Streptococcus zhangguiae</name>
    <dbReference type="NCBI Taxonomy" id="2664091"/>
    <lineage>
        <taxon>Bacteria</taxon>
        <taxon>Bacillati</taxon>
        <taxon>Bacillota</taxon>
        <taxon>Bacilli</taxon>
        <taxon>Lactobacillales</taxon>
        <taxon>Streptococcaceae</taxon>
        <taxon>Streptococcus</taxon>
    </lineage>
</organism>
<evidence type="ECO:0000256" key="10">
    <source>
        <dbReference type="ARBA" id="ARBA00052053"/>
    </source>
</evidence>
<dbReference type="SUPFAM" id="SSF53756">
    <property type="entry name" value="UDP-Glycosyltransferase/glycogen phosphorylase"/>
    <property type="match status" value="1"/>
</dbReference>
<dbReference type="UniPathway" id="UPA00378"/>
<comment type="subunit">
    <text evidence="11">Forms a heterotetramer with 2 subunits each of GtfA and GtfB. Part of the accessory SecA2/SecY2 protein translocation apparatus.</text>
</comment>
<feature type="binding site" evidence="11">
    <location>
        <begin position="16"/>
        <end position="19"/>
    </location>
    <ligand>
        <name>UDP</name>
        <dbReference type="ChEBI" id="CHEBI:58223"/>
    </ligand>
</feature>
<dbReference type="GO" id="GO:0005737">
    <property type="term" value="C:cytoplasm"/>
    <property type="evidence" value="ECO:0007669"/>
    <property type="project" value="UniProtKB-SubCell"/>
</dbReference>
<dbReference type="GO" id="GO:0005886">
    <property type="term" value="C:plasma membrane"/>
    <property type="evidence" value="ECO:0007669"/>
    <property type="project" value="UniProtKB-SubCell"/>
</dbReference>
<feature type="binding site" evidence="11">
    <location>
        <begin position="402"/>
        <end position="405"/>
    </location>
    <ligand>
        <name>N-acetyl-D-glucosamine</name>
        <dbReference type="ChEBI" id="CHEBI:506227"/>
    </ligand>
</feature>
<comment type="pathway">
    <text evidence="2 11">Protein modification; protein glycosylation.</text>
</comment>
<keyword evidence="5 11" id="KW-0963">Cytoplasm</keyword>
<dbReference type="InterPro" id="IPR014267">
    <property type="entry name" value="GtfA"/>
</dbReference>
<dbReference type="EC" id="2.4.1.-" evidence="11"/>
<evidence type="ECO:0000313" key="13">
    <source>
        <dbReference type="EMBL" id="MTB64872.1"/>
    </source>
</evidence>
<evidence type="ECO:0000256" key="8">
    <source>
        <dbReference type="ARBA" id="ARBA00022741"/>
    </source>
</evidence>
<dbReference type="GO" id="GO:0017122">
    <property type="term" value="C:protein N-acetylglucosaminyltransferase complex"/>
    <property type="evidence" value="ECO:0007669"/>
    <property type="project" value="UniProtKB-UniRule"/>
</dbReference>
<dbReference type="HAMAP" id="MF_01472">
    <property type="entry name" value="GtfA"/>
    <property type="match status" value="1"/>
</dbReference>
<dbReference type="Pfam" id="PF22145">
    <property type="entry name" value="GtfA_EBD"/>
    <property type="match status" value="1"/>
</dbReference>
<comment type="subcellular location">
    <subcellularLocation>
        <location evidence="1 11">Cell membrane</location>
        <topology evidence="1 11">Peripheral membrane protein</topology>
    </subcellularLocation>
    <subcellularLocation>
        <location evidence="11">Cytoplasm</location>
    </subcellularLocation>
    <text evidence="11">Cell membrane association requires GtfB.</text>
</comment>
<comment type="caution">
    <text evidence="14">The sequence shown here is derived from an EMBL/GenBank/DDBJ whole genome shotgun (WGS) entry which is preliminary data.</text>
</comment>
<dbReference type="InterPro" id="IPR054396">
    <property type="entry name" value="GtfA_EBD"/>
</dbReference>
<comment type="similarity">
    <text evidence="3 11">Belongs to the glycosyltransferase group 1 family. Glycosyltransferase 4 subfamily.</text>
</comment>
<evidence type="ECO:0000256" key="4">
    <source>
        <dbReference type="ARBA" id="ARBA00022475"/>
    </source>
</evidence>
<feature type="binding site" evidence="11">
    <location>
        <position position="240"/>
    </location>
    <ligand>
        <name>N-acetyl-D-glucosamine</name>
        <dbReference type="ChEBI" id="CHEBI:506227"/>
    </ligand>
</feature>
<dbReference type="GO" id="GO:0000166">
    <property type="term" value="F:nucleotide binding"/>
    <property type="evidence" value="ECO:0007669"/>
    <property type="project" value="UniProtKB-KW"/>
</dbReference>
<dbReference type="Proteomes" id="UP000435060">
    <property type="component" value="Unassembled WGS sequence"/>
</dbReference>
<dbReference type="RefSeq" id="WP_154608709.1">
    <property type="nucleotide sequence ID" value="NZ_CP072115.1"/>
</dbReference>
<keyword evidence="8 11" id="KW-0547">Nucleotide-binding</keyword>
<keyword evidence="4 11" id="KW-1003">Cell membrane</keyword>
<evidence type="ECO:0000313" key="16">
    <source>
        <dbReference type="Proteomes" id="UP000435423"/>
    </source>
</evidence>
<dbReference type="GO" id="GO:0016757">
    <property type="term" value="F:glycosyltransferase activity"/>
    <property type="evidence" value="ECO:0007669"/>
    <property type="project" value="UniProtKB-UniRule"/>
</dbReference>
<feature type="binding site" evidence="11">
    <location>
        <begin position="382"/>
        <end position="383"/>
    </location>
    <ligand>
        <name>UDP</name>
        <dbReference type="ChEBI" id="CHEBI:58223"/>
    </ligand>
</feature>
<dbReference type="EMBL" id="WUBJ01000009">
    <property type="protein sequence ID" value="MWV56859.1"/>
    <property type="molecule type" value="Genomic_DNA"/>
</dbReference>
<dbReference type="PANTHER" id="PTHR12526">
    <property type="entry name" value="GLYCOSYLTRANSFERASE"/>
    <property type="match status" value="1"/>
</dbReference>
<evidence type="ECO:0000256" key="2">
    <source>
        <dbReference type="ARBA" id="ARBA00004922"/>
    </source>
</evidence>
<dbReference type="Gene3D" id="3.40.50.2000">
    <property type="entry name" value="Glycogen Phosphorylase B"/>
    <property type="match status" value="2"/>
</dbReference>
<name>A0A6I4RBJ1_9STRE</name>
<evidence type="ECO:0000256" key="11">
    <source>
        <dbReference type="HAMAP-Rule" id="MF_01472"/>
    </source>
</evidence>
<dbReference type="EMBL" id="WLCG01000010">
    <property type="protein sequence ID" value="MTB64872.1"/>
    <property type="molecule type" value="Genomic_DNA"/>
</dbReference>
<dbReference type="PANTHER" id="PTHR12526:SF629">
    <property type="entry name" value="TEICHURONIC ACID BIOSYNTHESIS GLYCOSYLTRANSFERASE TUAH-RELATED"/>
    <property type="match status" value="1"/>
</dbReference>
<keyword evidence="7 11" id="KW-0808">Transferase</keyword>
<gene>
    <name evidence="11 14" type="primary">gtfA</name>
    <name evidence="13" type="ORF">GGG87_07675</name>
    <name evidence="14" type="ORF">GGH11_07715</name>
</gene>
<protein>
    <recommendedName>
        <fullName evidence="11">UDP-N-acetylglucosamine--peptide N-acetylglucosaminyltransferase GtfA subunit</fullName>
        <ecNumber evidence="11">2.4.1.-</ecNumber>
    </recommendedName>
    <alternativeName>
        <fullName evidence="11">Glycosyltransferase GtfA</fullName>
    </alternativeName>
</protein>
<evidence type="ECO:0000313" key="14">
    <source>
        <dbReference type="EMBL" id="MWV56859.1"/>
    </source>
</evidence>
<comment type="catalytic activity">
    <reaction evidence="10 11">
        <text>L-seryl-[protein] + UDP-N-acetyl-alpha-D-glucosamine = 3-O-[N-acetyl-alpha-D-glucosaminyl]-L-seryl-[protein] + UDP + H(+)</text>
        <dbReference type="Rhea" id="RHEA:59872"/>
        <dbReference type="Rhea" id="RHEA-COMP:9863"/>
        <dbReference type="Rhea" id="RHEA-COMP:15471"/>
        <dbReference type="ChEBI" id="CHEBI:15378"/>
        <dbReference type="ChEBI" id="CHEBI:29999"/>
        <dbReference type="ChEBI" id="CHEBI:57705"/>
        <dbReference type="ChEBI" id="CHEBI:58223"/>
        <dbReference type="ChEBI" id="CHEBI:143279"/>
    </reaction>
</comment>
<keyword evidence="9 11" id="KW-0472">Membrane</keyword>
<accession>A0A6I4RBJ1</accession>
<evidence type="ECO:0000256" key="9">
    <source>
        <dbReference type="ARBA" id="ARBA00023136"/>
    </source>
</evidence>
<reference evidence="14 16" key="1">
    <citation type="submission" date="2019-10" db="EMBL/GenBank/DDBJ databases">
        <title>Streptococcis sp, isolated from the respiratory tract of Marmot.</title>
        <authorList>
            <person name="Zhang G."/>
        </authorList>
    </citation>
    <scope>NUCLEOTIDE SEQUENCE [LARGE SCALE GENOMIC DNA]</scope>
    <source>
        <strain evidence="16">zg-70</strain>
        <strain evidence="14">Zg-70</strain>
    </source>
</reference>
<evidence type="ECO:0000256" key="7">
    <source>
        <dbReference type="ARBA" id="ARBA00022679"/>
    </source>
</evidence>
<dbReference type="NCBIfam" id="TIGR02918">
    <property type="entry name" value="accessory Sec system glycosyltransferase GtfA"/>
    <property type="match status" value="1"/>
</dbReference>
<keyword evidence="15" id="KW-1185">Reference proteome</keyword>
<evidence type="ECO:0000259" key="12">
    <source>
        <dbReference type="Pfam" id="PF22145"/>
    </source>
</evidence>
<evidence type="ECO:0000256" key="5">
    <source>
        <dbReference type="ARBA" id="ARBA00022490"/>
    </source>
</evidence>
<proteinExistence type="inferred from homology"/>